<dbReference type="OrthoDB" id="9794577at2"/>
<evidence type="ECO:0000313" key="19">
    <source>
        <dbReference type="EMBL" id="TWT79210.1"/>
    </source>
</evidence>
<sequence length="793" mass="86954">MDSPTTESASKAPVIEINLLGMLRRRWPLIVFGILVGVSLAAFYYAATTRMYESKIEILVGQRSSEVTSSGTLSGAAASGDSIQDDQLATHMRLFVSRRLLSDAIKDGKLAELESFKNAAKEGRGGIDHILQHIEVIRGGEGSSRDAMVLRAAYRDSSPEDAALVLSTIYDSYRDYVESHGHDSTEQAVELIQQARQTHEEELAAADIAYREFVKSVPVLIEGDSVQDIHKERLANLEKELHLVTNSLAESRSRLEVIATYLADRNGQEINNIDHLALLSHNEVERLKLFLDMTRGETQSEAFQAEQPIRQEVAKAQYNRLLDLIQKEQSLADAFGPGHPLVEAARQEAEITRQFIAKNAPTNAKVATKKLDPAEMLKTYTSLLQNDISELEKRKEILLADSEVEMRMAKQVEGDFMKGASLRARHSRAQMRYDEVIRRLQELNLSRSYAGFSTDLLASPEVSRGAAWPKLPIICALGLFLGAMLGLALAITTELLDSTFSDVHDLERTLGAPAIAHVPRFNTRDLKSKTRSGSLIQPSLVTFHAPRSAESEVYRVARTSLMVANRKTNVRTMMMTSPQPGDGKSTTISNLAVSFARAGKKVLLIDADMRRPVIAGLFGVQREPGLSDVLSGTISARESIQNTEVSNLDLIPNGRPTADPSELLESDRFGAMVAELTQRYDLVLIDAPPLLAVADPAIIAPLVDAVVLTVRVNKHARGPVEQASKILQDQGLAPAAIVVNGVDQSSKSYGYGSYSAGKYAYVGDYHSQYEATDIESTIPQRSPRILAAERSVG</sequence>
<evidence type="ECO:0000256" key="8">
    <source>
        <dbReference type="ARBA" id="ARBA00022692"/>
    </source>
</evidence>
<dbReference type="Pfam" id="PF13614">
    <property type="entry name" value="AAA_31"/>
    <property type="match status" value="1"/>
</dbReference>
<feature type="transmembrane region" description="Helical" evidence="16">
    <location>
        <begin position="27"/>
        <end position="47"/>
    </location>
</feature>
<dbReference type="InterPro" id="IPR005702">
    <property type="entry name" value="Wzc-like_C"/>
</dbReference>
<evidence type="ECO:0000256" key="1">
    <source>
        <dbReference type="ARBA" id="ARBA00004429"/>
    </source>
</evidence>
<gene>
    <name evidence="19" type="primary">ywqD_1</name>
    <name evidence="19" type="ORF">CA13_06080</name>
</gene>
<dbReference type="NCBIfam" id="TIGR01007">
    <property type="entry name" value="eps_fam"/>
    <property type="match status" value="1"/>
</dbReference>
<evidence type="ECO:0000256" key="7">
    <source>
        <dbReference type="ARBA" id="ARBA00022679"/>
    </source>
</evidence>
<dbReference type="GO" id="GO:0005524">
    <property type="term" value="F:ATP binding"/>
    <property type="evidence" value="ECO:0007669"/>
    <property type="project" value="UniProtKB-KW"/>
</dbReference>
<dbReference type="InterPro" id="IPR050445">
    <property type="entry name" value="Bact_polysacc_biosynth/exp"/>
</dbReference>
<dbReference type="CDD" id="cd05387">
    <property type="entry name" value="BY-kinase"/>
    <property type="match status" value="1"/>
</dbReference>
<organism evidence="19 20">
    <name type="scientific">Novipirellula herctigrandis</name>
    <dbReference type="NCBI Taxonomy" id="2527986"/>
    <lineage>
        <taxon>Bacteria</taxon>
        <taxon>Pseudomonadati</taxon>
        <taxon>Planctomycetota</taxon>
        <taxon>Planctomycetia</taxon>
        <taxon>Pirellulales</taxon>
        <taxon>Pirellulaceae</taxon>
        <taxon>Novipirellula</taxon>
    </lineage>
</organism>
<dbReference type="RefSeq" id="WP_146394480.1">
    <property type="nucleotide sequence ID" value="NZ_SJPJ01000001.1"/>
</dbReference>
<evidence type="ECO:0000256" key="6">
    <source>
        <dbReference type="ARBA" id="ARBA00022519"/>
    </source>
</evidence>
<dbReference type="PANTHER" id="PTHR32309">
    <property type="entry name" value="TYROSINE-PROTEIN KINASE"/>
    <property type="match status" value="1"/>
</dbReference>
<dbReference type="FunFam" id="3.40.50.300:FF:000527">
    <property type="entry name" value="Tyrosine-protein kinase etk"/>
    <property type="match status" value="1"/>
</dbReference>
<keyword evidence="14" id="KW-0829">Tyrosine-protein kinase</keyword>
<feature type="domain" description="Polysaccharide chain length determinant N-terminal" evidence="17">
    <location>
        <begin position="17"/>
        <end position="107"/>
    </location>
</feature>
<evidence type="ECO:0000256" key="5">
    <source>
        <dbReference type="ARBA" id="ARBA00022475"/>
    </source>
</evidence>
<dbReference type="GO" id="GO:0042802">
    <property type="term" value="F:identical protein binding"/>
    <property type="evidence" value="ECO:0007669"/>
    <property type="project" value="UniProtKB-ARBA"/>
</dbReference>
<feature type="domain" description="AAA" evidence="18">
    <location>
        <begin position="578"/>
        <end position="722"/>
    </location>
</feature>
<dbReference type="GO" id="GO:0004715">
    <property type="term" value="F:non-membrane spanning protein tyrosine kinase activity"/>
    <property type="evidence" value="ECO:0007669"/>
    <property type="project" value="UniProtKB-EC"/>
</dbReference>
<comment type="caution">
    <text evidence="19">The sequence shown here is derived from an EMBL/GenBank/DDBJ whole genome shotgun (WGS) entry which is preliminary data.</text>
</comment>
<dbReference type="GO" id="GO:0005886">
    <property type="term" value="C:plasma membrane"/>
    <property type="evidence" value="ECO:0007669"/>
    <property type="project" value="UniProtKB-SubCell"/>
</dbReference>
<keyword evidence="12 16" id="KW-1133">Transmembrane helix</keyword>
<dbReference type="Pfam" id="PF02706">
    <property type="entry name" value="Wzz"/>
    <property type="match status" value="1"/>
</dbReference>
<evidence type="ECO:0000256" key="3">
    <source>
        <dbReference type="ARBA" id="ARBA00008883"/>
    </source>
</evidence>
<keyword evidence="10 19" id="KW-0418">Kinase</keyword>
<dbReference type="InterPro" id="IPR003856">
    <property type="entry name" value="LPS_length_determ_N"/>
</dbReference>
<evidence type="ECO:0000313" key="20">
    <source>
        <dbReference type="Proteomes" id="UP000315010"/>
    </source>
</evidence>
<keyword evidence="6" id="KW-0997">Cell inner membrane</keyword>
<comment type="subcellular location">
    <subcellularLocation>
        <location evidence="1">Cell inner membrane</location>
        <topology evidence="1">Multi-pass membrane protein</topology>
    </subcellularLocation>
</comment>
<dbReference type="InterPro" id="IPR027417">
    <property type="entry name" value="P-loop_NTPase"/>
</dbReference>
<keyword evidence="11" id="KW-0067">ATP-binding</keyword>
<evidence type="ECO:0000256" key="9">
    <source>
        <dbReference type="ARBA" id="ARBA00022741"/>
    </source>
</evidence>
<evidence type="ECO:0000256" key="16">
    <source>
        <dbReference type="SAM" id="Phobius"/>
    </source>
</evidence>
<keyword evidence="8 16" id="KW-0812">Transmembrane</keyword>
<dbReference type="AlphaFoldDB" id="A0A5C5YWH4"/>
<evidence type="ECO:0000259" key="17">
    <source>
        <dbReference type="Pfam" id="PF02706"/>
    </source>
</evidence>
<dbReference type="Gene3D" id="3.40.50.300">
    <property type="entry name" value="P-loop containing nucleotide triphosphate hydrolases"/>
    <property type="match status" value="1"/>
</dbReference>
<evidence type="ECO:0000256" key="13">
    <source>
        <dbReference type="ARBA" id="ARBA00023136"/>
    </source>
</evidence>
<dbReference type="Proteomes" id="UP000315010">
    <property type="component" value="Unassembled WGS sequence"/>
</dbReference>
<evidence type="ECO:0000256" key="4">
    <source>
        <dbReference type="ARBA" id="ARBA00011903"/>
    </source>
</evidence>
<keyword evidence="7 19" id="KW-0808">Transferase</keyword>
<keyword evidence="20" id="KW-1185">Reference proteome</keyword>
<dbReference type="SUPFAM" id="SSF52540">
    <property type="entry name" value="P-loop containing nucleoside triphosphate hydrolases"/>
    <property type="match status" value="1"/>
</dbReference>
<comment type="catalytic activity">
    <reaction evidence="15">
        <text>L-tyrosyl-[protein] + ATP = O-phospho-L-tyrosyl-[protein] + ADP + H(+)</text>
        <dbReference type="Rhea" id="RHEA:10596"/>
        <dbReference type="Rhea" id="RHEA-COMP:10136"/>
        <dbReference type="Rhea" id="RHEA-COMP:20101"/>
        <dbReference type="ChEBI" id="CHEBI:15378"/>
        <dbReference type="ChEBI" id="CHEBI:30616"/>
        <dbReference type="ChEBI" id="CHEBI:46858"/>
        <dbReference type="ChEBI" id="CHEBI:61978"/>
        <dbReference type="ChEBI" id="CHEBI:456216"/>
        <dbReference type="EC" id="2.7.10.2"/>
    </reaction>
</comment>
<evidence type="ECO:0000256" key="10">
    <source>
        <dbReference type="ARBA" id="ARBA00022777"/>
    </source>
</evidence>
<comment type="similarity">
    <text evidence="2">Belongs to the CpsD/CapB family.</text>
</comment>
<evidence type="ECO:0000256" key="15">
    <source>
        <dbReference type="ARBA" id="ARBA00051245"/>
    </source>
</evidence>
<evidence type="ECO:0000256" key="2">
    <source>
        <dbReference type="ARBA" id="ARBA00007316"/>
    </source>
</evidence>
<proteinExistence type="inferred from homology"/>
<accession>A0A5C5YWH4</accession>
<evidence type="ECO:0000256" key="11">
    <source>
        <dbReference type="ARBA" id="ARBA00022840"/>
    </source>
</evidence>
<keyword evidence="9" id="KW-0547">Nucleotide-binding</keyword>
<reference evidence="19 20" key="1">
    <citation type="submission" date="2019-02" db="EMBL/GenBank/DDBJ databases">
        <title>Deep-cultivation of Planctomycetes and their phenomic and genomic characterization uncovers novel biology.</title>
        <authorList>
            <person name="Wiegand S."/>
            <person name="Jogler M."/>
            <person name="Boedeker C."/>
            <person name="Pinto D."/>
            <person name="Vollmers J."/>
            <person name="Rivas-Marin E."/>
            <person name="Kohn T."/>
            <person name="Peeters S.H."/>
            <person name="Heuer A."/>
            <person name="Rast P."/>
            <person name="Oberbeckmann S."/>
            <person name="Bunk B."/>
            <person name="Jeske O."/>
            <person name="Meyerdierks A."/>
            <person name="Storesund J.E."/>
            <person name="Kallscheuer N."/>
            <person name="Luecker S."/>
            <person name="Lage O.M."/>
            <person name="Pohl T."/>
            <person name="Merkel B.J."/>
            <person name="Hornburger P."/>
            <person name="Mueller R.-W."/>
            <person name="Bruemmer F."/>
            <person name="Labrenz M."/>
            <person name="Spormann A.M."/>
            <person name="Op Den Camp H."/>
            <person name="Overmann J."/>
            <person name="Amann R."/>
            <person name="Jetten M.S.M."/>
            <person name="Mascher T."/>
            <person name="Medema M.H."/>
            <person name="Devos D.P."/>
            <person name="Kaster A.-K."/>
            <person name="Ovreas L."/>
            <person name="Rohde M."/>
            <person name="Galperin M.Y."/>
            <person name="Jogler C."/>
        </authorList>
    </citation>
    <scope>NUCLEOTIDE SEQUENCE [LARGE SCALE GENOMIC DNA]</scope>
    <source>
        <strain evidence="19 20">CA13</strain>
    </source>
</reference>
<evidence type="ECO:0000259" key="18">
    <source>
        <dbReference type="Pfam" id="PF13614"/>
    </source>
</evidence>
<keyword evidence="13 16" id="KW-0472">Membrane</keyword>
<dbReference type="PANTHER" id="PTHR32309:SF13">
    <property type="entry name" value="FERRIC ENTEROBACTIN TRANSPORT PROTEIN FEPE"/>
    <property type="match status" value="1"/>
</dbReference>
<evidence type="ECO:0000256" key="12">
    <source>
        <dbReference type="ARBA" id="ARBA00022989"/>
    </source>
</evidence>
<protein>
    <recommendedName>
        <fullName evidence="4">non-specific protein-tyrosine kinase</fullName>
        <ecNumber evidence="4">2.7.10.2</ecNumber>
    </recommendedName>
</protein>
<comment type="similarity">
    <text evidence="3">Belongs to the etk/wzc family.</text>
</comment>
<dbReference type="EC" id="2.7.10.2" evidence="4"/>
<name>A0A5C5YWH4_9BACT</name>
<dbReference type="EMBL" id="SJPJ01000001">
    <property type="protein sequence ID" value="TWT79210.1"/>
    <property type="molecule type" value="Genomic_DNA"/>
</dbReference>
<evidence type="ECO:0000256" key="14">
    <source>
        <dbReference type="ARBA" id="ARBA00023137"/>
    </source>
</evidence>
<dbReference type="InterPro" id="IPR025669">
    <property type="entry name" value="AAA_dom"/>
</dbReference>
<keyword evidence="5" id="KW-1003">Cell membrane</keyword>